<reference evidence="4 5" key="1">
    <citation type="submission" date="2019-05" db="EMBL/GenBank/DDBJ databases">
        <title>Draft genomes of bacterial isolates retrieved from different Forrest soils.</title>
        <authorList>
            <person name="Soares-Castro P."/>
            <person name="Santos P.M."/>
        </authorList>
    </citation>
    <scope>NUCLEOTIDE SEQUENCE [LARGE SCALE GENOMIC DNA]</scope>
    <source>
        <strain evidence="4 5">UMG736</strain>
    </source>
</reference>
<dbReference type="AlphaFoldDB" id="A0ABD6M223"/>
<evidence type="ECO:0000256" key="1">
    <source>
        <dbReference type="ARBA" id="ARBA00022692"/>
    </source>
</evidence>
<feature type="transmembrane region" description="Helical" evidence="3">
    <location>
        <begin position="467"/>
        <end position="494"/>
    </location>
</feature>
<keyword evidence="3" id="KW-0472">Membrane</keyword>
<dbReference type="Proteomes" id="UP000729009">
    <property type="component" value="Unassembled WGS sequence"/>
</dbReference>
<dbReference type="Gene3D" id="3.30.70.1440">
    <property type="entry name" value="Multidrug efflux transporter AcrB pore domain"/>
    <property type="match status" value="1"/>
</dbReference>
<dbReference type="EMBL" id="SUQN01000005">
    <property type="protein sequence ID" value="NTZ51058.1"/>
    <property type="molecule type" value="Genomic_DNA"/>
</dbReference>
<organism evidence="4 5">
    <name type="scientific">Citrobacter gillenii</name>
    <dbReference type="NCBI Taxonomy" id="67828"/>
    <lineage>
        <taxon>Bacteria</taxon>
        <taxon>Pseudomonadati</taxon>
        <taxon>Pseudomonadota</taxon>
        <taxon>Gammaproteobacteria</taxon>
        <taxon>Enterobacterales</taxon>
        <taxon>Enterobacteriaceae</taxon>
        <taxon>Citrobacter</taxon>
        <taxon>Citrobacter freundii complex</taxon>
    </lineage>
</organism>
<evidence type="ECO:0000256" key="3">
    <source>
        <dbReference type="SAM" id="Phobius"/>
    </source>
</evidence>
<proteinExistence type="predicted"/>
<dbReference type="RefSeq" id="WP_174360955.1">
    <property type="nucleotide sequence ID" value="NZ_SUQN01000005.1"/>
</dbReference>
<feature type="transmembrane region" description="Helical" evidence="3">
    <location>
        <begin position="393"/>
        <end position="415"/>
    </location>
</feature>
<keyword evidence="2 3" id="KW-1133">Transmembrane helix</keyword>
<dbReference type="Gene3D" id="3.30.70.1430">
    <property type="entry name" value="Multidrug efflux transporter AcrB pore domain"/>
    <property type="match status" value="2"/>
</dbReference>
<dbReference type="InterPro" id="IPR027463">
    <property type="entry name" value="AcrB_DN_DC_subdom"/>
</dbReference>
<feature type="transmembrane region" description="Helical" evidence="3">
    <location>
        <begin position="338"/>
        <end position="356"/>
    </location>
</feature>
<comment type="caution">
    <text evidence="4">The sequence shown here is derived from an EMBL/GenBank/DDBJ whole genome shotgun (WGS) entry which is preliminary data.</text>
</comment>
<feature type="transmembrane region" description="Helical" evidence="3">
    <location>
        <begin position="363"/>
        <end position="381"/>
    </location>
</feature>
<name>A0ABD6M223_9ENTR</name>
<dbReference type="Gene3D" id="3.30.70.1320">
    <property type="entry name" value="Multidrug efflux transporter AcrB pore domain like"/>
    <property type="match status" value="1"/>
</dbReference>
<dbReference type="SUPFAM" id="SSF82714">
    <property type="entry name" value="Multidrug efflux transporter AcrB TolC docking domain, DN and DC subdomains"/>
    <property type="match status" value="2"/>
</dbReference>
<feature type="transmembrane region" description="Helical" evidence="3">
    <location>
        <begin position="436"/>
        <end position="455"/>
    </location>
</feature>
<evidence type="ECO:0000313" key="5">
    <source>
        <dbReference type="Proteomes" id="UP000729009"/>
    </source>
</evidence>
<dbReference type="Gene3D" id="3.30.2090.10">
    <property type="entry name" value="Multidrug efflux transporter AcrB TolC docking domain, DN and DC subdomains"/>
    <property type="match status" value="2"/>
</dbReference>
<evidence type="ECO:0000313" key="4">
    <source>
        <dbReference type="EMBL" id="NTZ51058.1"/>
    </source>
</evidence>
<dbReference type="InterPro" id="IPR001036">
    <property type="entry name" value="Acrflvin-R"/>
</dbReference>
<sequence>MNTGKFNLSSWAIAHQQLVSFLLLIIMVGGYLSFTSLSRDEDPAFTIKTAVISAQWPGATPEEMVSLVTDPIEKSVQELPWFDSVESQTRNGSTEVTLNLRDDTPPEQVKPVWQQLRKKMQDITALLPEQVTPPVVNDEYDATYGTIFGITADGFTLTETRDMVDNIQRQLRTVKDIGKTIQVGIQTEQVVLSFSARQIASMGISPDDIIAAIRHNNAVTPSGTLRTKNDRVSVDVTGAQMTEEALKHIRLTAGGRTVDLTDIVSIERTREGTPSPLFHVNGQPAMGISVAMLPGGNMLQFGHDLDLQLEKIKSDLPHGINITKIANQPAIVDEAVDGFLHVLMEAIVIVLAVSFVSLGLRAGLVVAVAIPIVLALTFTGMDLAGIGLQRISLGALIIALGLLVDDAMITIESMISHLEKGEPLRKAASSAFVKTAFPMLTGTLVMIAGFIPVGFAKSMAGEYCYSLFAVIFISLISSWVVAVLFSPLSGVWLLSGAKIRPHDESKGRLSRAYESLIELTLKHRMAVTLSSIALLGLSVWSSQWLKSEFFPASDRPELLISLTLPENSTQQLTERETHRLEEILNKEEGVKQYSSYIGTGAVRFYLPMDLMSDAENIAQLVVVANDLESRNALQTKLSAILRDRFSDIVTRISPLELGPPVGWPLKYRVSGPDFNQTRLYARQLSAMMAKDPRVTGLNLTAGDPQRSVAVNVNQASASMAGLTTEQISNVLNMFYSGLSVTELREQNHRTDVVLQGSEMDRKNLSGLEGTLITTGNGAKIPLSQVASFTWDLKNPMIQRRDREASVTVQGDVNSGQNVDSVVNDLTPAIEQFRQKLPAGYTVAVSGASEESDKGNDSLMSVLPVTVIIMLGVMMVQLQSYSRVVLATLMAPFGFIGVVGALLPTATPLGFVALLGVIALSGMIIRNAIILIAEVDENLKAGLSNTDSIRNAALHRARPIMLTACAAIFGMIPIARQVFWGPMAFAIIGGLVAATFFTLTLLPALLSYLLEHERRGQQKEQ</sequence>
<keyword evidence="1 3" id="KW-0812">Transmembrane</keyword>
<feature type="transmembrane region" description="Helical" evidence="3">
    <location>
        <begin position="883"/>
        <end position="902"/>
    </location>
</feature>
<feature type="transmembrane region" description="Helical" evidence="3">
    <location>
        <begin position="984"/>
        <end position="1009"/>
    </location>
</feature>
<dbReference type="SUPFAM" id="SSF82693">
    <property type="entry name" value="Multidrug efflux transporter AcrB pore domain, PN1, PN2, PC1 and PC2 subdomains"/>
    <property type="match status" value="3"/>
</dbReference>
<evidence type="ECO:0000256" key="2">
    <source>
        <dbReference type="ARBA" id="ARBA00022989"/>
    </source>
</evidence>
<dbReference type="PANTHER" id="PTHR32063:SF64">
    <property type="entry name" value="ACRB_ACRD_ACRF FAMILY PROTEIN"/>
    <property type="match status" value="1"/>
</dbReference>
<dbReference type="PRINTS" id="PR00702">
    <property type="entry name" value="ACRIFLAVINRP"/>
</dbReference>
<feature type="transmembrane region" description="Helical" evidence="3">
    <location>
        <begin position="959"/>
        <end position="978"/>
    </location>
</feature>
<dbReference type="GO" id="GO:0055085">
    <property type="term" value="P:transmembrane transport"/>
    <property type="evidence" value="ECO:0007669"/>
    <property type="project" value="UniProtKB-ARBA"/>
</dbReference>
<feature type="transmembrane region" description="Helical" evidence="3">
    <location>
        <begin position="858"/>
        <end position="876"/>
    </location>
</feature>
<dbReference type="Pfam" id="PF00873">
    <property type="entry name" value="ACR_tran"/>
    <property type="match status" value="1"/>
</dbReference>
<dbReference type="PANTHER" id="PTHR32063">
    <property type="match status" value="1"/>
</dbReference>
<gene>
    <name evidence="4" type="ORF">FCH32_12205</name>
</gene>
<feature type="transmembrane region" description="Helical" evidence="3">
    <location>
        <begin position="12"/>
        <end position="34"/>
    </location>
</feature>
<dbReference type="SUPFAM" id="SSF82866">
    <property type="entry name" value="Multidrug efflux transporter AcrB transmembrane domain"/>
    <property type="match status" value="2"/>
</dbReference>
<dbReference type="Gene3D" id="1.20.1640.10">
    <property type="entry name" value="Multidrug efflux transporter AcrB transmembrane domain"/>
    <property type="match status" value="2"/>
</dbReference>
<feature type="transmembrane region" description="Helical" evidence="3">
    <location>
        <begin position="908"/>
        <end position="932"/>
    </location>
</feature>
<protein>
    <submittedName>
        <fullName evidence="4">Efflux RND transporter permease subunit</fullName>
    </submittedName>
</protein>
<keyword evidence="5" id="KW-1185">Reference proteome</keyword>
<accession>A0ABD6M223</accession>